<protein>
    <submittedName>
        <fullName evidence="1">Histone acetyltransferase type B</fullName>
    </submittedName>
</protein>
<reference evidence="1 2" key="1">
    <citation type="journal article" date="2018" name="Mol. Biol. Evol.">
        <title>Broad Genomic Sampling Reveals a Smut Pathogenic Ancestry of the Fungal Clade Ustilaginomycotina.</title>
        <authorList>
            <person name="Kijpornyongpan T."/>
            <person name="Mondo S.J."/>
            <person name="Barry K."/>
            <person name="Sandor L."/>
            <person name="Lee J."/>
            <person name="Lipzen A."/>
            <person name="Pangilinan J."/>
            <person name="LaButti K."/>
            <person name="Hainaut M."/>
            <person name="Henrissat B."/>
            <person name="Grigoriev I.V."/>
            <person name="Spatafora J.W."/>
            <person name="Aime M.C."/>
        </authorList>
    </citation>
    <scope>NUCLEOTIDE SEQUENCE [LARGE SCALE GENOMIC DNA]</scope>
    <source>
        <strain evidence="1 2">SA 807</strain>
    </source>
</reference>
<sequence>MADSWSASSNSATSLKLVGPSSPSTGAFNPDFTYPIFGEAETIYGYKGLDIKLKFASGDLTTYLKVDYKEKNEGTTAKIDNVEASLKQFLPGDYLTDETAFQDAVLSQETSFRPLGEKVHSYTRSKSSSKGKGRAGKVGSAGDSLAEDDSNARVFEIYRSTWETRGFRELHRRMQIFALFFIEGASYIQEDEQNWEFFCLYERVPRGTGDEDGQTSFSWHFAGYTSLYRFWCWPDAARVRLSQFVILPPFQKQGHGGALYSQVHDEMLKRPSVTEMTVEDPSEAFDRLRDGSDLRRLLAPGGFVDGAKAEGKLRAPLDVKWSESERLKRKIAPRQWSRLVEMLQLMDLRPDEADQVKAYRLQVKARLFRFNKDILTQLKKSERVVKLQETFESVVDEYGELVGVDVEPLLEAAEMGNSGADVGGSSGANGGHADGPPRKMARLD</sequence>
<dbReference type="Proteomes" id="UP000245626">
    <property type="component" value="Unassembled WGS sequence"/>
</dbReference>
<proteinExistence type="predicted"/>
<evidence type="ECO:0000313" key="2">
    <source>
        <dbReference type="Proteomes" id="UP000245626"/>
    </source>
</evidence>
<dbReference type="EMBL" id="KZ819803">
    <property type="protein sequence ID" value="PWN51996.1"/>
    <property type="molecule type" value="Genomic_DNA"/>
</dbReference>
<gene>
    <name evidence="1" type="ORF">IE53DRAFT_385609</name>
</gene>
<evidence type="ECO:0000313" key="1">
    <source>
        <dbReference type="EMBL" id="PWN51996.1"/>
    </source>
</evidence>
<keyword evidence="2" id="KW-1185">Reference proteome</keyword>
<name>A0ACD0P1V1_9BASI</name>
<accession>A0ACD0P1V1</accession>
<organism evidence="1 2">
    <name type="scientific">Violaceomyces palustris</name>
    <dbReference type="NCBI Taxonomy" id="1673888"/>
    <lineage>
        <taxon>Eukaryota</taxon>
        <taxon>Fungi</taxon>
        <taxon>Dikarya</taxon>
        <taxon>Basidiomycota</taxon>
        <taxon>Ustilaginomycotina</taxon>
        <taxon>Ustilaginomycetes</taxon>
        <taxon>Violaceomycetales</taxon>
        <taxon>Violaceomycetaceae</taxon>
        <taxon>Violaceomyces</taxon>
    </lineage>
</organism>